<evidence type="ECO:0000256" key="3">
    <source>
        <dbReference type="ARBA" id="ARBA00022692"/>
    </source>
</evidence>
<keyword evidence="4 6" id="KW-1133">Transmembrane helix</keyword>
<proteinExistence type="predicted"/>
<sequence>MKAIYKREFRSYFTSMIGCAFIAFLIVIGGIYFMVYNLYNGYPFFAYSLSGVIFVMLIAVPVLSMKCFAEERKNKTDQLLLTSPVSLFEIVLGKYLAMITIFAIPCLIYCLFPLIIKLQGSAYLLVDYSSILAFFLLGCVFIAVGMFLSSLTESPVIAAISTCAVLFLLYMMDSLLNYVPTSAVSGVIILIIFLSLICALIYSITKNPIISGGLELIALIGCIVGYVVKSSFFENLIVDILDRLVLTDVFYNFVQNYIFDISGLLYYLSLIVLFIFLTIQTFQKRRWS</sequence>
<comment type="caution">
    <text evidence="8">The sequence shown here is derived from an EMBL/GenBank/DDBJ whole genome shotgun (WGS) entry which is preliminary data.</text>
</comment>
<feature type="domain" description="ABC-2 type transporter transmembrane" evidence="7">
    <location>
        <begin position="39"/>
        <end position="228"/>
    </location>
</feature>
<evidence type="ECO:0000256" key="6">
    <source>
        <dbReference type="SAM" id="Phobius"/>
    </source>
</evidence>
<evidence type="ECO:0000256" key="5">
    <source>
        <dbReference type="ARBA" id="ARBA00023136"/>
    </source>
</evidence>
<dbReference type="PANTHER" id="PTHR30294">
    <property type="entry name" value="MEMBRANE COMPONENT OF ABC TRANSPORTER YHHJ-RELATED"/>
    <property type="match status" value="1"/>
</dbReference>
<dbReference type="PANTHER" id="PTHR30294:SF29">
    <property type="entry name" value="MULTIDRUG ABC TRANSPORTER PERMEASE YBHS-RELATED"/>
    <property type="match status" value="1"/>
</dbReference>
<evidence type="ECO:0000259" key="7">
    <source>
        <dbReference type="Pfam" id="PF12698"/>
    </source>
</evidence>
<dbReference type="GO" id="GO:0140359">
    <property type="term" value="F:ABC-type transporter activity"/>
    <property type="evidence" value="ECO:0007669"/>
    <property type="project" value="InterPro"/>
</dbReference>
<dbReference type="AlphaFoldDB" id="A0A9D1WVP0"/>
<dbReference type="InterPro" id="IPR013525">
    <property type="entry name" value="ABC2_TM"/>
</dbReference>
<keyword evidence="3 6" id="KW-0812">Transmembrane</keyword>
<dbReference type="EMBL" id="DXEM01000024">
    <property type="protein sequence ID" value="HIX67896.1"/>
    <property type="molecule type" value="Genomic_DNA"/>
</dbReference>
<feature type="transmembrane region" description="Helical" evidence="6">
    <location>
        <begin position="128"/>
        <end position="148"/>
    </location>
</feature>
<feature type="transmembrane region" description="Helical" evidence="6">
    <location>
        <begin position="95"/>
        <end position="116"/>
    </location>
</feature>
<name>A0A9D1WVP0_9FIRM</name>
<dbReference type="InterPro" id="IPR051449">
    <property type="entry name" value="ABC-2_transporter_component"/>
</dbReference>
<dbReference type="Pfam" id="PF12698">
    <property type="entry name" value="ABC2_membrane_3"/>
    <property type="match status" value="1"/>
</dbReference>
<feature type="transmembrane region" description="Helical" evidence="6">
    <location>
        <begin position="41"/>
        <end position="63"/>
    </location>
</feature>
<evidence type="ECO:0000313" key="8">
    <source>
        <dbReference type="EMBL" id="HIX67896.1"/>
    </source>
</evidence>
<feature type="transmembrane region" description="Helical" evidence="6">
    <location>
        <begin position="257"/>
        <end position="279"/>
    </location>
</feature>
<evidence type="ECO:0000256" key="4">
    <source>
        <dbReference type="ARBA" id="ARBA00022989"/>
    </source>
</evidence>
<dbReference type="Proteomes" id="UP000886721">
    <property type="component" value="Unassembled WGS sequence"/>
</dbReference>
<evidence type="ECO:0000256" key="1">
    <source>
        <dbReference type="ARBA" id="ARBA00004651"/>
    </source>
</evidence>
<feature type="transmembrane region" description="Helical" evidence="6">
    <location>
        <begin position="216"/>
        <end position="237"/>
    </location>
</feature>
<keyword evidence="2" id="KW-1003">Cell membrane</keyword>
<feature type="transmembrane region" description="Helical" evidence="6">
    <location>
        <begin position="12"/>
        <end position="35"/>
    </location>
</feature>
<organism evidence="8 9">
    <name type="scientific">Candidatus Anaerostipes excrementavium</name>
    <dbReference type="NCBI Taxonomy" id="2838463"/>
    <lineage>
        <taxon>Bacteria</taxon>
        <taxon>Bacillati</taxon>
        <taxon>Bacillota</taxon>
        <taxon>Clostridia</taxon>
        <taxon>Lachnospirales</taxon>
        <taxon>Lachnospiraceae</taxon>
        <taxon>Anaerostipes</taxon>
    </lineage>
</organism>
<protein>
    <submittedName>
        <fullName evidence="8">ABC transporter permease</fullName>
    </submittedName>
</protein>
<keyword evidence="5 6" id="KW-0472">Membrane</keyword>
<evidence type="ECO:0000256" key="2">
    <source>
        <dbReference type="ARBA" id="ARBA00022475"/>
    </source>
</evidence>
<reference evidence="8" key="2">
    <citation type="submission" date="2021-04" db="EMBL/GenBank/DDBJ databases">
        <authorList>
            <person name="Gilroy R."/>
        </authorList>
    </citation>
    <scope>NUCLEOTIDE SEQUENCE</scope>
    <source>
        <strain evidence="8">CHK191-13928</strain>
    </source>
</reference>
<accession>A0A9D1WVP0</accession>
<dbReference type="GO" id="GO:0005886">
    <property type="term" value="C:plasma membrane"/>
    <property type="evidence" value="ECO:0007669"/>
    <property type="project" value="UniProtKB-SubCell"/>
</dbReference>
<evidence type="ECO:0000313" key="9">
    <source>
        <dbReference type="Proteomes" id="UP000886721"/>
    </source>
</evidence>
<feature type="transmembrane region" description="Helical" evidence="6">
    <location>
        <begin position="155"/>
        <end position="172"/>
    </location>
</feature>
<comment type="subcellular location">
    <subcellularLocation>
        <location evidence="1">Cell membrane</location>
        <topology evidence="1">Multi-pass membrane protein</topology>
    </subcellularLocation>
</comment>
<feature type="transmembrane region" description="Helical" evidence="6">
    <location>
        <begin position="184"/>
        <end position="204"/>
    </location>
</feature>
<reference evidence="8" key="1">
    <citation type="journal article" date="2021" name="PeerJ">
        <title>Extensive microbial diversity within the chicken gut microbiome revealed by metagenomics and culture.</title>
        <authorList>
            <person name="Gilroy R."/>
            <person name="Ravi A."/>
            <person name="Getino M."/>
            <person name="Pursley I."/>
            <person name="Horton D.L."/>
            <person name="Alikhan N.F."/>
            <person name="Baker D."/>
            <person name="Gharbi K."/>
            <person name="Hall N."/>
            <person name="Watson M."/>
            <person name="Adriaenssens E.M."/>
            <person name="Foster-Nyarko E."/>
            <person name="Jarju S."/>
            <person name="Secka A."/>
            <person name="Antonio M."/>
            <person name="Oren A."/>
            <person name="Chaudhuri R.R."/>
            <person name="La Ragione R."/>
            <person name="Hildebrand F."/>
            <person name="Pallen M.J."/>
        </authorList>
    </citation>
    <scope>NUCLEOTIDE SEQUENCE</scope>
    <source>
        <strain evidence="8">CHK191-13928</strain>
    </source>
</reference>
<gene>
    <name evidence="8" type="ORF">H9735_07225</name>
</gene>